<evidence type="ECO:0000313" key="3">
    <source>
        <dbReference type="EMBL" id="HFC46738.1"/>
    </source>
</evidence>
<accession>A0A7V2WT52</accession>
<dbReference type="InterPro" id="IPR021309">
    <property type="entry name" value="YgaP-like_TM"/>
</dbReference>
<dbReference type="Gene3D" id="6.10.140.1340">
    <property type="match status" value="1"/>
</dbReference>
<dbReference type="AlphaFoldDB" id="A0A7V2WT52"/>
<protein>
    <submittedName>
        <fullName evidence="3">DUF2892 domain-containing protein</fullName>
    </submittedName>
</protein>
<organism evidence="3">
    <name type="scientific">Dissulfuribacter thermophilus</name>
    <dbReference type="NCBI Taxonomy" id="1156395"/>
    <lineage>
        <taxon>Bacteria</taxon>
        <taxon>Pseudomonadati</taxon>
        <taxon>Thermodesulfobacteriota</taxon>
        <taxon>Dissulfuribacteria</taxon>
        <taxon>Dissulfuribacterales</taxon>
        <taxon>Dissulfuribacteraceae</taxon>
        <taxon>Dissulfuribacter</taxon>
    </lineage>
</organism>
<proteinExistence type="predicted"/>
<reference evidence="3" key="1">
    <citation type="journal article" date="2020" name="mSystems">
        <title>Genome- and Community-Level Interaction Insights into Carbon Utilization and Element Cycling Functions of Hydrothermarchaeota in Hydrothermal Sediment.</title>
        <authorList>
            <person name="Zhou Z."/>
            <person name="Liu Y."/>
            <person name="Xu W."/>
            <person name="Pan J."/>
            <person name="Luo Z.H."/>
            <person name="Li M."/>
        </authorList>
    </citation>
    <scope>NUCLEOTIDE SEQUENCE [LARGE SCALE GENOMIC DNA]</scope>
    <source>
        <strain evidence="3">HyVt-503</strain>
    </source>
</reference>
<gene>
    <name evidence="3" type="ORF">ENJ63_02525</name>
</gene>
<feature type="domain" description="Inner membrane protein YgaP-like transmembrane" evidence="2">
    <location>
        <begin position="11"/>
        <end position="63"/>
    </location>
</feature>
<comment type="caution">
    <text evidence="3">The sequence shown here is derived from an EMBL/GenBank/DDBJ whole genome shotgun (WGS) entry which is preliminary data.</text>
</comment>
<keyword evidence="1" id="KW-1133">Transmembrane helix</keyword>
<dbReference type="EMBL" id="DRND01000208">
    <property type="protein sequence ID" value="HFC46738.1"/>
    <property type="molecule type" value="Genomic_DNA"/>
</dbReference>
<evidence type="ECO:0000256" key="1">
    <source>
        <dbReference type="SAM" id="Phobius"/>
    </source>
</evidence>
<name>A0A7V2WT52_9BACT</name>
<feature type="transmembrane region" description="Helical" evidence="1">
    <location>
        <begin position="39"/>
        <end position="64"/>
    </location>
</feature>
<feature type="transmembrane region" description="Helical" evidence="1">
    <location>
        <begin position="14"/>
        <end position="33"/>
    </location>
</feature>
<keyword evidence="1" id="KW-0472">Membrane</keyword>
<keyword evidence="1" id="KW-0812">Transmembrane</keyword>
<sequence>MYLAPTHKWYLERFVFLIAGIVVLGGTLLGIFVHKYWFVFPILAGINMLIFSFTGFCPMAILLYRLGVRPLCSSDERAEDEKGG</sequence>
<dbReference type="Pfam" id="PF11127">
    <property type="entry name" value="YgaP-like_TM"/>
    <property type="match status" value="1"/>
</dbReference>
<dbReference type="Proteomes" id="UP000885797">
    <property type="component" value="Unassembled WGS sequence"/>
</dbReference>
<evidence type="ECO:0000259" key="2">
    <source>
        <dbReference type="Pfam" id="PF11127"/>
    </source>
</evidence>